<dbReference type="PROSITE" id="PS51462">
    <property type="entry name" value="NUDIX"/>
    <property type="match status" value="1"/>
</dbReference>
<reference evidence="2" key="1">
    <citation type="journal article" date="2020" name="Nature">
        <title>Giant virus diversity and host interactions through global metagenomics.</title>
        <authorList>
            <person name="Schulz F."/>
            <person name="Roux S."/>
            <person name="Paez-Espino D."/>
            <person name="Jungbluth S."/>
            <person name="Walsh D.A."/>
            <person name="Denef V.J."/>
            <person name="McMahon K.D."/>
            <person name="Konstantinidis K.T."/>
            <person name="Eloe-Fadrosh E.A."/>
            <person name="Kyrpides N.C."/>
            <person name="Woyke T."/>
        </authorList>
    </citation>
    <scope>NUCLEOTIDE SEQUENCE</scope>
    <source>
        <strain evidence="2">GVMAG-M-3300023184-121</strain>
    </source>
</reference>
<evidence type="ECO:0000259" key="1">
    <source>
        <dbReference type="PROSITE" id="PS51462"/>
    </source>
</evidence>
<evidence type="ECO:0000313" key="2">
    <source>
        <dbReference type="EMBL" id="QHT80848.1"/>
    </source>
</evidence>
<dbReference type="AlphaFoldDB" id="A0A6C0HJM1"/>
<dbReference type="CDD" id="cd02883">
    <property type="entry name" value="NUDIX_Hydrolase"/>
    <property type="match status" value="1"/>
</dbReference>
<dbReference type="SUPFAM" id="SSF55811">
    <property type="entry name" value="Nudix"/>
    <property type="match status" value="1"/>
</dbReference>
<proteinExistence type="predicted"/>
<dbReference type="InterPro" id="IPR015797">
    <property type="entry name" value="NUDIX_hydrolase-like_dom_sf"/>
</dbReference>
<feature type="domain" description="Nudix hydrolase" evidence="1">
    <location>
        <begin position="40"/>
        <end position="194"/>
    </location>
</feature>
<name>A0A6C0HJM1_9ZZZZ</name>
<protein>
    <recommendedName>
        <fullName evidence="1">Nudix hydrolase domain-containing protein</fullName>
    </recommendedName>
</protein>
<dbReference type="InterPro" id="IPR000086">
    <property type="entry name" value="NUDIX_hydrolase_dom"/>
</dbReference>
<dbReference type="Pfam" id="PF00293">
    <property type="entry name" value="NUDIX"/>
    <property type="match status" value="1"/>
</dbReference>
<sequence>MKGYTPIKNVFEKGLIRGAAHLPHDPEKAYAYVEHPTEGWRVYLRSCMFLHPSNESFNPMRFLVVKDTHRRGAAWEPPKGQMERKELRSGTILECLAANALRETEEEAHIRTVKKVRHTGLVLQSQESSYPNNHYFQYHIFQGEVDPEEIEHGLKQLKKVKTSSSEVARWKRDRKEKDEMTWFHPRNTRLKQRWSIDLVAMYMKRMSA</sequence>
<accession>A0A6C0HJM1</accession>
<dbReference type="Gene3D" id="3.90.79.10">
    <property type="entry name" value="Nucleoside Triphosphate Pyrophosphohydrolase"/>
    <property type="match status" value="1"/>
</dbReference>
<dbReference type="EMBL" id="MN739975">
    <property type="protein sequence ID" value="QHT80848.1"/>
    <property type="molecule type" value="Genomic_DNA"/>
</dbReference>
<organism evidence="2">
    <name type="scientific">viral metagenome</name>
    <dbReference type="NCBI Taxonomy" id="1070528"/>
    <lineage>
        <taxon>unclassified sequences</taxon>
        <taxon>metagenomes</taxon>
        <taxon>organismal metagenomes</taxon>
    </lineage>
</organism>